<reference evidence="2" key="1">
    <citation type="submission" date="2016-11" db="UniProtKB">
        <authorList>
            <consortium name="WormBaseParasite"/>
        </authorList>
    </citation>
    <scope>IDENTIFICATION</scope>
</reference>
<name>A0A1I7ZQ80_9BILA</name>
<keyword evidence="1" id="KW-1185">Reference proteome</keyword>
<sequence>MPKDSAKGWPWRDSEDPLTFRSIILRRWNVREKFSLKHCAEKVNSLYANAQALWGSSTLGIGTISMITAQGYGQSGQWFTIRSRQINSSSSEKYLGQPNEIYCP</sequence>
<dbReference type="WBParaSite" id="L893_g28726.t1">
    <property type="protein sequence ID" value="L893_g28726.t1"/>
    <property type="gene ID" value="L893_g28726"/>
</dbReference>
<dbReference type="AlphaFoldDB" id="A0A1I7ZQ80"/>
<dbReference type="Proteomes" id="UP000095287">
    <property type="component" value="Unplaced"/>
</dbReference>
<protein>
    <submittedName>
        <fullName evidence="2">SCP domain-containing protein</fullName>
    </submittedName>
</protein>
<proteinExistence type="predicted"/>
<organism evidence="1 2">
    <name type="scientific">Steinernema glaseri</name>
    <dbReference type="NCBI Taxonomy" id="37863"/>
    <lineage>
        <taxon>Eukaryota</taxon>
        <taxon>Metazoa</taxon>
        <taxon>Ecdysozoa</taxon>
        <taxon>Nematoda</taxon>
        <taxon>Chromadorea</taxon>
        <taxon>Rhabditida</taxon>
        <taxon>Tylenchina</taxon>
        <taxon>Panagrolaimomorpha</taxon>
        <taxon>Strongyloidoidea</taxon>
        <taxon>Steinernematidae</taxon>
        <taxon>Steinernema</taxon>
    </lineage>
</organism>
<accession>A0A1I7ZQ80</accession>
<evidence type="ECO:0000313" key="1">
    <source>
        <dbReference type="Proteomes" id="UP000095287"/>
    </source>
</evidence>
<evidence type="ECO:0000313" key="2">
    <source>
        <dbReference type="WBParaSite" id="L893_g28726.t1"/>
    </source>
</evidence>